<dbReference type="InterPro" id="IPR010918">
    <property type="entry name" value="PurM-like_C_dom"/>
</dbReference>
<evidence type="ECO:0000256" key="2">
    <source>
        <dbReference type="ARBA" id="ARBA00022741"/>
    </source>
</evidence>
<dbReference type="HOGENOM" id="CLU_032859_0_1_11"/>
<dbReference type="InterPro" id="IPR016188">
    <property type="entry name" value="PurM-like_N"/>
</dbReference>
<keyword evidence="3" id="KW-0418">Kinase</keyword>
<dbReference type="PIRSF" id="PIRSF036407">
    <property type="entry name" value="Selenphspht_syn"/>
    <property type="match status" value="1"/>
</dbReference>
<evidence type="ECO:0000256" key="4">
    <source>
        <dbReference type="ARBA" id="ARBA00022840"/>
    </source>
</evidence>
<reference evidence="8 9" key="1">
    <citation type="journal article" date="2013" name="ISME J.">
        <title>Metabolic model for the filamentous 'Candidatus Microthrix parvicella' based on genomic and metagenomic analyses.</title>
        <authorList>
            <person name="Jon McIlroy S."/>
            <person name="Kristiansen R."/>
            <person name="Albertsen M."/>
            <person name="Michael Karst S."/>
            <person name="Rossetti S."/>
            <person name="Lund Nielsen J."/>
            <person name="Tandoi V."/>
            <person name="James Seviour R."/>
            <person name="Nielsen P.H."/>
        </authorList>
    </citation>
    <scope>NUCLEOTIDE SEQUENCE [LARGE SCALE GENOMIC DNA]</scope>
    <source>
        <strain evidence="8 9">RN1</strain>
    </source>
</reference>
<dbReference type="Pfam" id="PF00586">
    <property type="entry name" value="AIRS"/>
    <property type="match status" value="1"/>
</dbReference>
<dbReference type="EC" id="2.7.9.3" evidence="8"/>
<evidence type="ECO:0000313" key="8">
    <source>
        <dbReference type="EMBL" id="CCM64249.1"/>
    </source>
</evidence>
<dbReference type="EMBL" id="CANL01000029">
    <property type="protein sequence ID" value="CCM64249.1"/>
    <property type="molecule type" value="Genomic_DNA"/>
</dbReference>
<dbReference type="eggNOG" id="COG0709">
    <property type="taxonomic scope" value="Bacteria"/>
</dbReference>
<proteinExistence type="predicted"/>
<dbReference type="Gene3D" id="3.30.1330.10">
    <property type="entry name" value="PurM-like, N-terminal domain"/>
    <property type="match status" value="1"/>
</dbReference>
<evidence type="ECO:0000259" key="6">
    <source>
        <dbReference type="Pfam" id="PF00586"/>
    </source>
</evidence>
<keyword evidence="9" id="KW-1185">Reference proteome</keyword>
<sequence>MPTPDDPDLVVGIDHGDDALVWRRPDGRALVSTVDFFAPLVDDPATWGRIAAANAVSDVYAMGADPLFAVNIVGWPADLDPELLGQVMAGGSATAAEGGWVVAGGHTIDAPEPFYGQAVTGELNLNDLMTNDAAAPGDALVLTKPLGTGLVATAIKRLEVADAAPAGRIGPLVAEAIAEMSRLNRDAALVARRAGARAATDVTGFGLAGHLHKMMVASGAAAVLHWADLPLLDGVTRLVPEFQPGGTGRNLGWVGDALHVEGSAREAGARRALLGDPQTSGGLLVSLPPARAAAMVVELVASGHRAAVIGGVVEAGALEAEGGAVAGSVRVLDG</sequence>
<feature type="domain" description="PurM-like N-terminal" evidence="6">
    <location>
        <begin position="16"/>
        <end position="122"/>
    </location>
</feature>
<protein>
    <submittedName>
        <fullName evidence="8">Selenophosphate synthase</fullName>
        <ecNumber evidence="8">2.7.9.3</ecNumber>
    </submittedName>
</protein>
<name>R4Z028_9ACTN</name>
<keyword evidence="5" id="KW-0711">Selenium</keyword>
<dbReference type="GO" id="GO:0005737">
    <property type="term" value="C:cytoplasm"/>
    <property type="evidence" value="ECO:0007669"/>
    <property type="project" value="TreeGrafter"/>
</dbReference>
<dbReference type="InterPro" id="IPR004536">
    <property type="entry name" value="SPS/SelD"/>
</dbReference>
<evidence type="ECO:0000259" key="7">
    <source>
        <dbReference type="Pfam" id="PF02769"/>
    </source>
</evidence>
<dbReference type="InterPro" id="IPR036676">
    <property type="entry name" value="PurM-like_C_sf"/>
</dbReference>
<comment type="caution">
    <text evidence="8">The sequence shown here is derived from an EMBL/GenBank/DDBJ whole genome shotgun (WGS) entry which is preliminary data.</text>
</comment>
<dbReference type="GO" id="GO:0016260">
    <property type="term" value="P:selenocysteine biosynthetic process"/>
    <property type="evidence" value="ECO:0007669"/>
    <property type="project" value="TreeGrafter"/>
</dbReference>
<dbReference type="CDD" id="cd02195">
    <property type="entry name" value="SelD"/>
    <property type="match status" value="1"/>
</dbReference>
<dbReference type="SUPFAM" id="SSF55326">
    <property type="entry name" value="PurM N-terminal domain-like"/>
    <property type="match status" value="1"/>
</dbReference>
<evidence type="ECO:0000313" key="9">
    <source>
        <dbReference type="Proteomes" id="UP000018291"/>
    </source>
</evidence>
<dbReference type="SUPFAM" id="SSF56042">
    <property type="entry name" value="PurM C-terminal domain-like"/>
    <property type="match status" value="1"/>
</dbReference>
<dbReference type="NCBIfam" id="TIGR00476">
    <property type="entry name" value="selD"/>
    <property type="match status" value="1"/>
</dbReference>
<dbReference type="GO" id="GO:0004756">
    <property type="term" value="F:selenide, water dikinase activity"/>
    <property type="evidence" value="ECO:0007669"/>
    <property type="project" value="UniProtKB-EC"/>
</dbReference>
<dbReference type="PANTHER" id="PTHR10256:SF0">
    <property type="entry name" value="INACTIVE SELENIDE, WATER DIKINASE-LIKE PROTEIN-RELATED"/>
    <property type="match status" value="1"/>
</dbReference>
<evidence type="ECO:0000256" key="5">
    <source>
        <dbReference type="ARBA" id="ARBA00023266"/>
    </source>
</evidence>
<dbReference type="InterPro" id="IPR036921">
    <property type="entry name" value="PurM-like_N_sf"/>
</dbReference>
<keyword evidence="4" id="KW-0067">ATP-binding</keyword>
<evidence type="ECO:0000256" key="3">
    <source>
        <dbReference type="ARBA" id="ARBA00022777"/>
    </source>
</evidence>
<evidence type="ECO:0000256" key="1">
    <source>
        <dbReference type="ARBA" id="ARBA00022679"/>
    </source>
</evidence>
<dbReference type="Gene3D" id="3.90.650.10">
    <property type="entry name" value="PurM-like C-terminal domain"/>
    <property type="match status" value="1"/>
</dbReference>
<dbReference type="PANTHER" id="PTHR10256">
    <property type="entry name" value="SELENIDE, WATER DIKINASE"/>
    <property type="match status" value="1"/>
</dbReference>
<gene>
    <name evidence="8" type="primary">selD</name>
    <name evidence="8" type="ORF">BN381_350109</name>
</gene>
<keyword evidence="2" id="KW-0547">Nucleotide-binding</keyword>
<dbReference type="STRING" id="1229780.BN381_350109"/>
<feature type="domain" description="PurM-like C-terminal" evidence="7">
    <location>
        <begin position="136"/>
        <end position="319"/>
    </location>
</feature>
<accession>R4Z028</accession>
<dbReference type="Proteomes" id="UP000018291">
    <property type="component" value="Unassembled WGS sequence"/>
</dbReference>
<dbReference type="GO" id="GO:0005524">
    <property type="term" value="F:ATP binding"/>
    <property type="evidence" value="ECO:0007669"/>
    <property type="project" value="UniProtKB-KW"/>
</dbReference>
<organism evidence="8 9">
    <name type="scientific">Candidatus Neomicrothrix parvicella RN1</name>
    <dbReference type="NCBI Taxonomy" id="1229780"/>
    <lineage>
        <taxon>Bacteria</taxon>
        <taxon>Bacillati</taxon>
        <taxon>Actinomycetota</taxon>
        <taxon>Acidimicrobiia</taxon>
        <taxon>Acidimicrobiales</taxon>
        <taxon>Microthrixaceae</taxon>
        <taxon>Candidatus Neomicrothrix</taxon>
    </lineage>
</organism>
<dbReference type="Pfam" id="PF02769">
    <property type="entry name" value="AIRS_C"/>
    <property type="match status" value="1"/>
</dbReference>
<keyword evidence="1 8" id="KW-0808">Transferase</keyword>
<dbReference type="AlphaFoldDB" id="R4Z028"/>